<feature type="transmembrane region" description="Helical" evidence="6">
    <location>
        <begin position="210"/>
        <end position="233"/>
    </location>
</feature>
<evidence type="ECO:0008006" key="9">
    <source>
        <dbReference type="Google" id="ProtNLM"/>
    </source>
</evidence>
<evidence type="ECO:0000313" key="8">
    <source>
        <dbReference type="Proteomes" id="UP000004169"/>
    </source>
</evidence>
<evidence type="ECO:0000256" key="4">
    <source>
        <dbReference type="ARBA" id="ARBA00022989"/>
    </source>
</evidence>
<dbReference type="STRING" id="1150626.PHAMO_260015"/>
<feature type="transmembrane region" description="Helical" evidence="6">
    <location>
        <begin position="239"/>
        <end position="259"/>
    </location>
</feature>
<proteinExistence type="inferred from homology"/>
<feature type="transmembrane region" description="Helical" evidence="6">
    <location>
        <begin position="318"/>
        <end position="339"/>
    </location>
</feature>
<keyword evidence="4 6" id="KW-1133">Transmembrane helix</keyword>
<dbReference type="Pfam" id="PF01594">
    <property type="entry name" value="AI-2E_transport"/>
    <property type="match status" value="1"/>
</dbReference>
<dbReference type="PANTHER" id="PTHR21716">
    <property type="entry name" value="TRANSMEMBRANE PROTEIN"/>
    <property type="match status" value="1"/>
</dbReference>
<evidence type="ECO:0000256" key="3">
    <source>
        <dbReference type="ARBA" id="ARBA00022692"/>
    </source>
</evidence>
<accession>H8FS10</accession>
<feature type="transmembrane region" description="Helical" evidence="6">
    <location>
        <begin position="62"/>
        <end position="84"/>
    </location>
</feature>
<dbReference type="PANTHER" id="PTHR21716:SF4">
    <property type="entry name" value="TRANSMEMBRANE PROTEIN 245"/>
    <property type="match status" value="1"/>
</dbReference>
<feature type="transmembrane region" description="Helical" evidence="6">
    <location>
        <begin position="266"/>
        <end position="286"/>
    </location>
</feature>
<comment type="caution">
    <text evidence="7">The sequence shown here is derived from an EMBL/GenBank/DDBJ whole genome shotgun (WGS) entry which is preliminary data.</text>
</comment>
<dbReference type="RefSeq" id="WP_002727991.1">
    <property type="nucleotide sequence ID" value="NZ_CAHP01000019.1"/>
</dbReference>
<protein>
    <recommendedName>
        <fullName evidence="9">Permease</fullName>
    </recommendedName>
</protein>
<feature type="transmembrane region" description="Helical" evidence="6">
    <location>
        <begin position="12"/>
        <end position="28"/>
    </location>
</feature>
<keyword evidence="3 6" id="KW-0812">Transmembrane</keyword>
<dbReference type="InterPro" id="IPR002549">
    <property type="entry name" value="AI-2E-like"/>
</dbReference>
<comment type="similarity">
    <text evidence="2">Belongs to the autoinducer-2 exporter (AI-2E) (TC 2.A.86) family.</text>
</comment>
<feature type="transmembrane region" description="Helical" evidence="6">
    <location>
        <begin position="34"/>
        <end position="50"/>
    </location>
</feature>
<evidence type="ECO:0000256" key="1">
    <source>
        <dbReference type="ARBA" id="ARBA00004141"/>
    </source>
</evidence>
<dbReference type="GO" id="GO:0016020">
    <property type="term" value="C:membrane"/>
    <property type="evidence" value="ECO:0007669"/>
    <property type="project" value="UniProtKB-SubCell"/>
</dbReference>
<evidence type="ECO:0000256" key="2">
    <source>
        <dbReference type="ARBA" id="ARBA00009773"/>
    </source>
</evidence>
<reference evidence="7 8" key="1">
    <citation type="journal article" date="2012" name="J. Bacteriol.">
        <title>Draft Genome Sequence of the Purple Photosynthetic Bacterium Phaeospirillum molischianum DSM120, a Particularly Versatile Bacterium.</title>
        <authorList>
            <person name="Duquesne K."/>
            <person name="Prima V."/>
            <person name="Ji B."/>
            <person name="Rouy Z."/>
            <person name="Medigue C."/>
            <person name="Talla E."/>
            <person name="Sturgis J.N."/>
        </authorList>
    </citation>
    <scope>NUCLEOTIDE SEQUENCE [LARGE SCALE GENOMIC DNA]</scope>
    <source>
        <strain evidence="8">DSM120</strain>
    </source>
</reference>
<comment type="subcellular location">
    <subcellularLocation>
        <location evidence="1">Membrane</location>
        <topology evidence="1">Multi-pass membrane protein</topology>
    </subcellularLocation>
</comment>
<keyword evidence="8" id="KW-1185">Reference proteome</keyword>
<organism evidence="7 8">
    <name type="scientific">Magnetospirillum molischianum DSM 120</name>
    <dbReference type="NCBI Taxonomy" id="1150626"/>
    <lineage>
        <taxon>Bacteria</taxon>
        <taxon>Pseudomonadati</taxon>
        <taxon>Pseudomonadota</taxon>
        <taxon>Alphaproteobacteria</taxon>
        <taxon>Rhodospirillales</taxon>
        <taxon>Rhodospirillaceae</taxon>
        <taxon>Magnetospirillum</taxon>
    </lineage>
</organism>
<feature type="transmembrane region" description="Helical" evidence="6">
    <location>
        <begin position="150"/>
        <end position="175"/>
    </location>
</feature>
<dbReference type="eggNOG" id="COG0628">
    <property type="taxonomic scope" value="Bacteria"/>
</dbReference>
<dbReference type="EMBL" id="CAHP01000019">
    <property type="protein sequence ID" value="CCG41148.1"/>
    <property type="molecule type" value="Genomic_DNA"/>
</dbReference>
<keyword evidence="5 6" id="KW-0472">Membrane</keyword>
<feature type="transmembrane region" description="Helical" evidence="6">
    <location>
        <begin position="292"/>
        <end position="311"/>
    </location>
</feature>
<dbReference type="AlphaFoldDB" id="H8FS10"/>
<evidence type="ECO:0000256" key="6">
    <source>
        <dbReference type="SAM" id="Phobius"/>
    </source>
</evidence>
<evidence type="ECO:0000256" key="5">
    <source>
        <dbReference type="ARBA" id="ARBA00023136"/>
    </source>
</evidence>
<sequence>MATASPLSRRLVPWLALAGLGCLVYLIMDPFLAPLAWAGVLAYASWPLTNRLRLKCGGRETLAAGIATVLAVLTLFAPLLWLAWLGQQEIGRIYPAVQTFIAAPPMPPVWLQRLPWLGAWLMQQRESLLSDPLGMASLARTWLSDHAIDAAILAGGIGRNLVKLVLALTILFFFYRDGARMFREVRHVLERFIGPQAQGYLAAAGSTTRAVVYGILLTALVQGTVAGLGYWVAGLTSPVTLGVMTALFALIPFGTPLAWGGAGAWLLFEGEVGAAIGIWIWGGAVVSQIDNVFRPMFISGVGAIPFLLVLFGVMGGILAFGLVGLFVGPIVLAVVWAVWREWAAHLDDA</sequence>
<name>H8FS10_MAGML</name>
<dbReference type="OrthoDB" id="8113547at2"/>
<gene>
    <name evidence="7" type="ORF">PHAMO_260015</name>
</gene>
<dbReference type="Proteomes" id="UP000004169">
    <property type="component" value="Unassembled WGS sequence"/>
</dbReference>
<evidence type="ECO:0000313" key="7">
    <source>
        <dbReference type="EMBL" id="CCG41148.1"/>
    </source>
</evidence>